<dbReference type="PANTHER" id="PTHR42982:SF1">
    <property type="entry name" value="SEC-INDEPENDENT PROTEIN TRANSLOCASE PROTEIN TATA"/>
    <property type="match status" value="1"/>
</dbReference>
<feature type="transmembrane region" description="Helical" evidence="9">
    <location>
        <begin position="6"/>
        <end position="23"/>
    </location>
</feature>
<dbReference type="Proteomes" id="UP000319280">
    <property type="component" value="Unassembled WGS sequence"/>
</dbReference>
<dbReference type="GO" id="GO:0043953">
    <property type="term" value="P:protein transport by the Tat complex"/>
    <property type="evidence" value="ECO:0007669"/>
    <property type="project" value="UniProtKB-UniRule"/>
</dbReference>
<dbReference type="PRINTS" id="PR01506">
    <property type="entry name" value="TATBPROTEIN"/>
</dbReference>
<keyword evidence="6 9" id="KW-1133">Transmembrane helix</keyword>
<dbReference type="InterPro" id="IPR006312">
    <property type="entry name" value="TatA/E"/>
</dbReference>
<reference evidence="10 11" key="1">
    <citation type="submission" date="2019-07" db="EMBL/GenBank/DDBJ databases">
        <title>Genomic analysis of Lentibacillus sp. NKC851-2.</title>
        <authorList>
            <person name="Oh Y.J."/>
        </authorList>
    </citation>
    <scope>NUCLEOTIDE SEQUENCE [LARGE SCALE GENOMIC DNA]</scope>
    <source>
        <strain evidence="10 11">NKC851-2</strain>
    </source>
</reference>
<dbReference type="InterPro" id="IPR003369">
    <property type="entry name" value="TatA/B/E"/>
</dbReference>
<evidence type="ECO:0000256" key="2">
    <source>
        <dbReference type="ARBA" id="ARBA00022448"/>
    </source>
</evidence>
<dbReference type="NCBIfam" id="NF011430">
    <property type="entry name" value="PRK14861.1"/>
    <property type="match status" value="1"/>
</dbReference>
<comment type="function">
    <text evidence="9">Part of the twin-arginine translocation (Tat) system that transports large folded proteins containing a characteristic twin-arginine motif in their signal peptide across membranes. TatA could form the protein-conducting channel of the Tat system.</text>
</comment>
<evidence type="ECO:0000256" key="9">
    <source>
        <dbReference type="HAMAP-Rule" id="MF_00236"/>
    </source>
</evidence>
<organism evidence="10 11">
    <name type="scientific">Lentibacillus cibarius</name>
    <dbReference type="NCBI Taxonomy" id="2583219"/>
    <lineage>
        <taxon>Bacteria</taxon>
        <taxon>Bacillati</taxon>
        <taxon>Bacillota</taxon>
        <taxon>Bacilli</taxon>
        <taxon>Bacillales</taxon>
        <taxon>Bacillaceae</taxon>
        <taxon>Lentibacillus</taxon>
    </lineage>
</organism>
<keyword evidence="5 9" id="KW-0653">Protein transport</keyword>
<evidence type="ECO:0000313" key="10">
    <source>
        <dbReference type="EMBL" id="TRM13277.1"/>
    </source>
</evidence>
<evidence type="ECO:0000256" key="8">
    <source>
        <dbReference type="ARBA" id="ARBA00023136"/>
    </source>
</evidence>
<dbReference type="GO" id="GO:0033281">
    <property type="term" value="C:TAT protein transport complex"/>
    <property type="evidence" value="ECO:0007669"/>
    <property type="project" value="UniProtKB-UniRule"/>
</dbReference>
<protein>
    <recommendedName>
        <fullName evidence="9">Sec-independent protein translocase protein TatA</fullName>
    </recommendedName>
</protein>
<keyword evidence="11" id="KW-1185">Reference proteome</keyword>
<gene>
    <name evidence="9" type="primary">tatA</name>
    <name evidence="10" type="ORF">FH966_12920</name>
</gene>
<accession>A0A549YN55</accession>
<dbReference type="EMBL" id="VJMZ01000001">
    <property type="protein sequence ID" value="TRM13277.1"/>
    <property type="molecule type" value="Genomic_DNA"/>
</dbReference>
<dbReference type="Gene3D" id="1.20.5.3310">
    <property type="match status" value="1"/>
</dbReference>
<evidence type="ECO:0000256" key="3">
    <source>
        <dbReference type="ARBA" id="ARBA00022475"/>
    </source>
</evidence>
<keyword evidence="4 9" id="KW-0812">Transmembrane</keyword>
<proteinExistence type="inferred from homology"/>
<evidence type="ECO:0000256" key="4">
    <source>
        <dbReference type="ARBA" id="ARBA00022692"/>
    </source>
</evidence>
<evidence type="ECO:0000256" key="1">
    <source>
        <dbReference type="ARBA" id="ARBA00004162"/>
    </source>
</evidence>
<name>A0A549YN55_9BACI</name>
<dbReference type="HAMAP" id="MF_00236">
    <property type="entry name" value="TatA_E"/>
    <property type="match status" value="1"/>
</dbReference>
<comment type="subunit">
    <text evidence="9">Forms a complex with TatC.</text>
</comment>
<keyword evidence="8 9" id="KW-0472">Membrane</keyword>
<dbReference type="GO" id="GO:0008320">
    <property type="term" value="F:protein transmembrane transporter activity"/>
    <property type="evidence" value="ECO:0007669"/>
    <property type="project" value="UniProtKB-UniRule"/>
</dbReference>
<comment type="caution">
    <text evidence="10">The sequence shown here is derived from an EMBL/GenBank/DDBJ whole genome shotgun (WGS) entry which is preliminary data.</text>
</comment>
<keyword evidence="7 9" id="KW-0811">Translocation</keyword>
<dbReference type="NCBIfam" id="TIGR01411">
    <property type="entry name" value="tatAE"/>
    <property type="match status" value="1"/>
</dbReference>
<keyword evidence="2 9" id="KW-0813">Transport</keyword>
<evidence type="ECO:0000256" key="5">
    <source>
        <dbReference type="ARBA" id="ARBA00022927"/>
    </source>
</evidence>
<comment type="similarity">
    <text evidence="9">Belongs to the TatA/E family.</text>
</comment>
<evidence type="ECO:0000256" key="7">
    <source>
        <dbReference type="ARBA" id="ARBA00023010"/>
    </source>
</evidence>
<dbReference type="PANTHER" id="PTHR42982">
    <property type="entry name" value="SEC-INDEPENDENT PROTEIN TRANSLOCASE PROTEIN TATA"/>
    <property type="match status" value="1"/>
</dbReference>
<comment type="subcellular location">
    <subcellularLocation>
        <location evidence="1 9">Cell membrane</location>
        <topology evidence="1 9">Single-pass membrane protein</topology>
    </subcellularLocation>
</comment>
<evidence type="ECO:0000313" key="11">
    <source>
        <dbReference type="Proteomes" id="UP000319280"/>
    </source>
</evidence>
<sequence>MGLGSIGFPGLILILVIALVVFGPKKLPEIGKAAGHTLKEFKNSAQDSTSDIKDEVNEVKKIVNDNDNKNK</sequence>
<keyword evidence="3 9" id="KW-1003">Cell membrane</keyword>
<dbReference type="AlphaFoldDB" id="A0A549YN55"/>
<dbReference type="RefSeq" id="WP_142792122.1">
    <property type="nucleotide sequence ID" value="NZ_VJMZ01000001.1"/>
</dbReference>
<evidence type="ECO:0000256" key="6">
    <source>
        <dbReference type="ARBA" id="ARBA00022989"/>
    </source>
</evidence>
<dbReference type="Pfam" id="PF02416">
    <property type="entry name" value="TatA_B_E"/>
    <property type="match status" value="1"/>
</dbReference>